<dbReference type="GO" id="GO:0008094">
    <property type="term" value="F:ATP-dependent activity, acting on DNA"/>
    <property type="evidence" value="ECO:0007669"/>
    <property type="project" value="TreeGrafter"/>
</dbReference>
<keyword evidence="5" id="KW-1185">Reference proteome</keyword>
<evidence type="ECO:0000313" key="5">
    <source>
        <dbReference type="Proteomes" id="UP000037035"/>
    </source>
</evidence>
<dbReference type="VEuPathDB" id="FungiDB:VP01_10g7"/>
<keyword evidence="1" id="KW-0547">Nucleotide-binding</keyword>
<dbReference type="Gene3D" id="3.40.50.300">
    <property type="entry name" value="P-loop containing nucleotide triphosphate hydrolases"/>
    <property type="match status" value="1"/>
</dbReference>
<dbReference type="OrthoDB" id="448448at2759"/>
<dbReference type="Proteomes" id="UP000037035">
    <property type="component" value="Unassembled WGS sequence"/>
</dbReference>
<dbReference type="PANTHER" id="PTHR45626">
    <property type="entry name" value="TRANSCRIPTION TERMINATION FACTOR 2-RELATED"/>
    <property type="match status" value="1"/>
</dbReference>
<evidence type="ECO:0000256" key="3">
    <source>
        <dbReference type="ARBA" id="ARBA00022840"/>
    </source>
</evidence>
<keyword evidence="2" id="KW-0378">Hydrolase</keyword>
<dbReference type="AlphaFoldDB" id="A0A0L6VSW3"/>
<dbReference type="EMBL" id="LAVV01001111">
    <property type="protein sequence ID" value="KNZ63798.1"/>
    <property type="molecule type" value="Genomic_DNA"/>
</dbReference>
<dbReference type="GO" id="GO:0006281">
    <property type="term" value="P:DNA repair"/>
    <property type="evidence" value="ECO:0007669"/>
    <property type="project" value="TreeGrafter"/>
</dbReference>
<proteinExistence type="predicted"/>
<dbReference type="InterPro" id="IPR050628">
    <property type="entry name" value="SNF2_RAD54_helicase_TF"/>
</dbReference>
<dbReference type="STRING" id="27349.A0A0L6VSW3"/>
<organism evidence="4 5">
    <name type="scientific">Puccinia sorghi</name>
    <dbReference type="NCBI Taxonomy" id="27349"/>
    <lineage>
        <taxon>Eukaryota</taxon>
        <taxon>Fungi</taxon>
        <taxon>Dikarya</taxon>
        <taxon>Basidiomycota</taxon>
        <taxon>Pucciniomycotina</taxon>
        <taxon>Pucciniomycetes</taxon>
        <taxon>Pucciniales</taxon>
        <taxon>Pucciniaceae</taxon>
        <taxon>Puccinia</taxon>
    </lineage>
</organism>
<keyword evidence="3" id="KW-0067">ATP-binding</keyword>
<dbReference type="InterPro" id="IPR027417">
    <property type="entry name" value="P-loop_NTPase"/>
</dbReference>
<comment type="caution">
    <text evidence="4">The sequence shown here is derived from an EMBL/GenBank/DDBJ whole genome shotgun (WGS) entry which is preliminary data.</text>
</comment>
<dbReference type="GO" id="GO:0005634">
    <property type="term" value="C:nucleus"/>
    <property type="evidence" value="ECO:0007669"/>
    <property type="project" value="TreeGrafter"/>
</dbReference>
<evidence type="ECO:0000256" key="2">
    <source>
        <dbReference type="ARBA" id="ARBA00022801"/>
    </source>
</evidence>
<dbReference type="PANTHER" id="PTHR45626:SF22">
    <property type="entry name" value="DNA REPAIR PROTEIN RAD5"/>
    <property type="match status" value="1"/>
</dbReference>
<sequence length="548" mass="61831">MPVRVVHHELILVRIAKDETIPNPNTQETSNASEQSPVIAAKLIGFEDQSNITVGHARFFGKDRNPVMFLPGQGRKRAMAYWSVSTELNTALTCEADEQTSVEILLINWPRYLEYLTEAILRFKMLKATSSKNVGEFHICLMSTIGEDWAFNYVANHQNQTYCPRFGIRQPAIQRMRQNHLLRRTSGMLKGNTGYMPLIKPGQLGSGDSKTPRTVSHQIHGVMGTSAKSGQDKRFGQTIFCLSPTWFCTILDVSNLIGDSSTKQSRAVLALETQQTSVTVIYKTKHPTAVSIRRLKTEGLKLPPKKTTFNDIPTSQICLEWTNGVKPGMQRSFFNNSQCCGCISENCTLITDLKKNLKSSQESKIQKAGVFFTVDNLPGDVMGGFPFSVWQRERSLEKFRQDPKVQLLLETIGAGGVVIDLTSAQKGYLMVSQPDDAWENFLRTHRESKKLQEPCWNLSVERQATDRAYCLGQTCLTHIICYFVEGSIKVNMMEVHLIEYSQDLRVLKQVIIERLYTHTCRYKKGSKSWHNVLIGGSQRSSSNLVLCM</sequence>
<reference evidence="4 5" key="1">
    <citation type="submission" date="2015-08" db="EMBL/GenBank/DDBJ databases">
        <title>Next Generation Sequencing and Analysis of the Genome of Puccinia sorghi L Schw, the Causal Agent of Maize Common Rust.</title>
        <authorList>
            <person name="Rochi L."/>
            <person name="Burguener G."/>
            <person name="Darino M."/>
            <person name="Turjanski A."/>
            <person name="Kreff E."/>
            <person name="Dieguez M.J."/>
            <person name="Sacco F."/>
        </authorList>
    </citation>
    <scope>NUCLEOTIDE SEQUENCE [LARGE SCALE GENOMIC DNA]</scope>
    <source>
        <strain evidence="4 5">RO10H11247</strain>
    </source>
</reference>
<evidence type="ECO:0000313" key="4">
    <source>
        <dbReference type="EMBL" id="KNZ63798.1"/>
    </source>
</evidence>
<name>A0A0L6VSW3_9BASI</name>
<accession>A0A0L6VSW3</accession>
<protein>
    <submittedName>
        <fullName evidence="4">Uncharacterized protein</fullName>
    </submittedName>
</protein>
<dbReference type="GO" id="GO:0005524">
    <property type="term" value="F:ATP binding"/>
    <property type="evidence" value="ECO:0007669"/>
    <property type="project" value="UniProtKB-KW"/>
</dbReference>
<gene>
    <name evidence="4" type="ORF">VP01_10g7</name>
</gene>
<evidence type="ECO:0000256" key="1">
    <source>
        <dbReference type="ARBA" id="ARBA00022741"/>
    </source>
</evidence>
<dbReference type="GO" id="GO:0016787">
    <property type="term" value="F:hydrolase activity"/>
    <property type="evidence" value="ECO:0007669"/>
    <property type="project" value="UniProtKB-KW"/>
</dbReference>